<dbReference type="InterPro" id="IPR043128">
    <property type="entry name" value="Rev_trsase/Diguanyl_cyclase"/>
</dbReference>
<organism evidence="2 3">
    <name type="scientific">Austropuccinia psidii MF-1</name>
    <dbReference type="NCBI Taxonomy" id="1389203"/>
    <lineage>
        <taxon>Eukaryota</taxon>
        <taxon>Fungi</taxon>
        <taxon>Dikarya</taxon>
        <taxon>Basidiomycota</taxon>
        <taxon>Pucciniomycotina</taxon>
        <taxon>Pucciniomycetes</taxon>
        <taxon>Pucciniales</taxon>
        <taxon>Sphaerophragmiaceae</taxon>
        <taxon>Austropuccinia</taxon>
    </lineage>
</organism>
<dbReference type="SUPFAM" id="SSF56672">
    <property type="entry name" value="DNA/RNA polymerases"/>
    <property type="match status" value="1"/>
</dbReference>
<accession>A0A9Q3D9D9</accession>
<dbReference type="EMBL" id="AVOT02014462">
    <property type="protein sequence ID" value="MBW0497917.1"/>
    <property type="molecule type" value="Genomic_DNA"/>
</dbReference>
<name>A0A9Q3D9D9_9BASI</name>
<feature type="domain" description="Reverse transcriptase/retrotransposon-derived protein RNase H-like" evidence="1">
    <location>
        <begin position="58"/>
        <end position="150"/>
    </location>
</feature>
<comment type="caution">
    <text evidence="2">The sequence shown here is derived from an EMBL/GenBank/DDBJ whole genome shotgun (WGS) entry which is preliminary data.</text>
</comment>
<protein>
    <recommendedName>
        <fullName evidence="1">Reverse transcriptase/retrotransposon-derived protein RNase H-like domain-containing protein</fullName>
    </recommendedName>
</protein>
<dbReference type="Gene3D" id="3.30.70.270">
    <property type="match status" value="1"/>
</dbReference>
<evidence type="ECO:0000313" key="3">
    <source>
        <dbReference type="Proteomes" id="UP000765509"/>
    </source>
</evidence>
<dbReference type="FunFam" id="3.30.70.270:FF:000063">
    <property type="entry name" value="Zinc knuckle domaincontaining protein"/>
    <property type="match status" value="1"/>
</dbReference>
<dbReference type="PANTHER" id="PTHR33064">
    <property type="entry name" value="POL PROTEIN"/>
    <property type="match status" value="1"/>
</dbReference>
<dbReference type="InterPro" id="IPR041577">
    <property type="entry name" value="RT_RNaseH_2"/>
</dbReference>
<evidence type="ECO:0000313" key="2">
    <source>
        <dbReference type="EMBL" id="MBW0497917.1"/>
    </source>
</evidence>
<keyword evidence="3" id="KW-1185">Reference proteome</keyword>
<dbReference type="AlphaFoldDB" id="A0A9Q3D9D9"/>
<sequence length="155" mass="17457">MDSSNVQPLLNWPQQQDIKALQSFIGFANFYCHFIKNYSKKITSLTSLLKINSPFIFNEETLRQFKIIKEGFTTAPILSHFSPSLPALVEADASDYALGAVLSEANDSIKHPTSFYSCKLHPSELKCAINDKELLFIVCALKCWRAFLISLSDAF</sequence>
<evidence type="ECO:0000259" key="1">
    <source>
        <dbReference type="Pfam" id="PF17919"/>
    </source>
</evidence>
<gene>
    <name evidence="2" type="ORF">O181_037632</name>
</gene>
<dbReference type="Proteomes" id="UP000765509">
    <property type="component" value="Unassembled WGS sequence"/>
</dbReference>
<reference evidence="2" key="1">
    <citation type="submission" date="2021-03" db="EMBL/GenBank/DDBJ databases">
        <title>Draft genome sequence of rust myrtle Austropuccinia psidii MF-1, a brazilian biotype.</title>
        <authorList>
            <person name="Quecine M.C."/>
            <person name="Pachon D.M.R."/>
            <person name="Bonatelli M.L."/>
            <person name="Correr F.H."/>
            <person name="Franceschini L.M."/>
            <person name="Leite T.F."/>
            <person name="Margarido G.R.A."/>
            <person name="Almeida C.A."/>
            <person name="Ferrarezi J.A."/>
            <person name="Labate C.A."/>
        </authorList>
    </citation>
    <scope>NUCLEOTIDE SEQUENCE</scope>
    <source>
        <strain evidence="2">MF-1</strain>
    </source>
</reference>
<proteinExistence type="predicted"/>
<dbReference type="InterPro" id="IPR051320">
    <property type="entry name" value="Viral_Replic_Matur_Polypro"/>
</dbReference>
<dbReference type="OrthoDB" id="425619at2759"/>
<dbReference type="Pfam" id="PF17919">
    <property type="entry name" value="RT_RNaseH_2"/>
    <property type="match status" value="1"/>
</dbReference>
<dbReference type="InterPro" id="IPR043502">
    <property type="entry name" value="DNA/RNA_pol_sf"/>
</dbReference>
<dbReference type="PANTHER" id="PTHR33064:SF37">
    <property type="entry name" value="RIBONUCLEASE H"/>
    <property type="match status" value="1"/>
</dbReference>